<comment type="similarity">
    <text evidence="1 2">Belongs to the HupG/HyaE family.</text>
</comment>
<reference evidence="3" key="1">
    <citation type="submission" date="2023-03" db="EMBL/GenBank/DDBJ databases">
        <title>Mesosutterella sp. nov. isolated from porcine feces.</title>
        <authorList>
            <person name="Yu S."/>
        </authorList>
    </citation>
    <scope>NUCLEOTIDE SEQUENCE</scope>
    <source>
        <strain evidence="3">AGMB02718</strain>
    </source>
</reference>
<dbReference type="SUPFAM" id="SSF52833">
    <property type="entry name" value="Thioredoxin-like"/>
    <property type="match status" value="1"/>
</dbReference>
<organism evidence="3 4">
    <name type="scientific">Mesosutterella faecium</name>
    <dbReference type="NCBI Taxonomy" id="2925194"/>
    <lineage>
        <taxon>Bacteria</taxon>
        <taxon>Pseudomonadati</taxon>
        <taxon>Pseudomonadota</taxon>
        <taxon>Betaproteobacteria</taxon>
        <taxon>Burkholderiales</taxon>
        <taxon>Sutterellaceae</taxon>
        <taxon>Mesosutterella</taxon>
    </lineage>
</organism>
<dbReference type="Gene3D" id="3.40.30.10">
    <property type="entry name" value="Glutaredoxin"/>
    <property type="match status" value="1"/>
</dbReference>
<gene>
    <name evidence="3" type="ORF">MUN46_006320</name>
</gene>
<evidence type="ECO:0000256" key="2">
    <source>
        <dbReference type="PIRNR" id="PIRNR038934"/>
    </source>
</evidence>
<name>A0ABT7IQG4_9BURK</name>
<evidence type="ECO:0000256" key="1">
    <source>
        <dbReference type="ARBA" id="ARBA00009004"/>
    </source>
</evidence>
<keyword evidence="4" id="KW-1185">Reference proteome</keyword>
<protein>
    <recommendedName>
        <fullName evidence="2">Hydrogenase expression/formation protein</fullName>
    </recommendedName>
</protein>
<dbReference type="Proteomes" id="UP001165481">
    <property type="component" value="Unassembled WGS sequence"/>
</dbReference>
<evidence type="ECO:0000313" key="4">
    <source>
        <dbReference type="Proteomes" id="UP001165481"/>
    </source>
</evidence>
<dbReference type="InterPro" id="IPR010893">
    <property type="entry name" value="NiFe-hyd_mat_HyaE"/>
</dbReference>
<dbReference type="PIRSF" id="PIRSF038934">
    <property type="entry name" value="HyaE_HupG"/>
    <property type="match status" value="1"/>
</dbReference>
<dbReference type="Pfam" id="PF07449">
    <property type="entry name" value="HyaE"/>
    <property type="match status" value="1"/>
</dbReference>
<sequence>MPVKLNEPTREITQVDVDRHPAFQRLWGEEGFTRVTEENLGAFASQKGLVLAVFADNPTTFKESIDIAVIAPEIGRAFGAYLSGRGFTDPRVGRAIASRYGLTRLPAVGFFRDGEFLGALQGLKGWSEYIQGLTEIGARQQPARHTISIQSN</sequence>
<dbReference type="InterPro" id="IPR036249">
    <property type="entry name" value="Thioredoxin-like_sf"/>
</dbReference>
<evidence type="ECO:0000313" key="3">
    <source>
        <dbReference type="EMBL" id="MDL2059541.1"/>
    </source>
</evidence>
<dbReference type="EMBL" id="JAKZJU020000001">
    <property type="protein sequence ID" value="MDL2059541.1"/>
    <property type="molecule type" value="Genomic_DNA"/>
</dbReference>
<dbReference type="RefSeq" id="WP_243376221.1">
    <property type="nucleotide sequence ID" value="NZ_JAKZJU020000001.1"/>
</dbReference>
<proteinExistence type="inferred from homology"/>
<comment type="caution">
    <text evidence="3">The sequence shown here is derived from an EMBL/GenBank/DDBJ whole genome shotgun (WGS) entry which is preliminary data.</text>
</comment>
<accession>A0ABT7IQG4</accession>